<dbReference type="SMART" id="SM00103">
    <property type="entry name" value="ALBUMIN"/>
    <property type="match status" value="2"/>
</dbReference>
<dbReference type="GO" id="GO:0072562">
    <property type="term" value="C:blood microparticle"/>
    <property type="evidence" value="ECO:0007669"/>
    <property type="project" value="TreeGrafter"/>
</dbReference>
<comment type="subcellular location">
    <subcellularLocation>
        <location evidence="1">Secreted</location>
    </subcellularLocation>
</comment>
<organism evidence="7 8">
    <name type="scientific">Hymenochirus boettgeri</name>
    <name type="common">Congo dwarf clawed frog</name>
    <dbReference type="NCBI Taxonomy" id="247094"/>
    <lineage>
        <taxon>Eukaryota</taxon>
        <taxon>Metazoa</taxon>
        <taxon>Chordata</taxon>
        <taxon>Craniata</taxon>
        <taxon>Vertebrata</taxon>
        <taxon>Euteleostomi</taxon>
        <taxon>Amphibia</taxon>
        <taxon>Batrachia</taxon>
        <taxon>Anura</taxon>
        <taxon>Pipoidea</taxon>
        <taxon>Pipidae</taxon>
        <taxon>Pipinae</taxon>
        <taxon>Hymenochirus</taxon>
    </lineage>
</organism>
<feature type="domain" description="Albumin" evidence="6">
    <location>
        <begin position="1"/>
        <end position="103"/>
    </location>
</feature>
<name>A0A8T2KCV9_9PIPI</name>
<dbReference type="AlphaFoldDB" id="A0A8T2KCV9"/>
<feature type="domain" description="Albumin" evidence="6">
    <location>
        <begin position="104"/>
        <end position="295"/>
    </location>
</feature>
<dbReference type="Proteomes" id="UP000812440">
    <property type="component" value="Chromosome 1"/>
</dbReference>
<dbReference type="OrthoDB" id="9875082at2759"/>
<dbReference type="CDD" id="cd00015">
    <property type="entry name" value="ALBUMIN"/>
    <property type="match status" value="2"/>
</dbReference>
<dbReference type="EMBL" id="JAACNH010000001">
    <property type="protein sequence ID" value="KAG8454222.1"/>
    <property type="molecule type" value="Genomic_DNA"/>
</dbReference>
<dbReference type="FunFam" id="1.10.246.10:FF:000002">
    <property type="entry name" value="Serum albumin"/>
    <property type="match status" value="1"/>
</dbReference>
<sequence>MKWLTLISLLLSASIGQSTSLYKRDDVEHAPIKNESPEVVCKLFKEDPKNLIEWFMHESARRHSDLVPAAILGFGQKYKHINTECCEADEKENCFITKMTRLTKTIHGLESKQKLACQILEDFPKKSLLAKNLAQISQKFPNATIKIASNLAQELTHMYEDCCHGDKMECMIERLELTNHVCEHEKELTPNLHKCCEKPVLERSPCIVLMPNQEIPADLSKHVPEFIEDPNICQHFNHDRLGLTGRFLYEYSRRHQELSVEILLMIAKGYDDLLEKCCKTDNPPECYKDANVVLANEIKASKTLLEQLCVAQTTLGNYLFQNVLIVKYARRMPQIPVECLIDMTKKMVQIGEECCGQPEDQRIPCADAGLAVVYAELCEKQKKNYINQQVAHCCSESYSGRRSCFSSLGVDETYVPPPITEDTFHFDAKICTATQEKQQSMKQRFLAKLIKLRPKAEQKNVDECTADFLKMVQKCCPGEEPQKCFDDEEKELIKHCQEHLSE</sequence>
<dbReference type="GO" id="GO:0005737">
    <property type="term" value="C:cytoplasm"/>
    <property type="evidence" value="ECO:0007669"/>
    <property type="project" value="TreeGrafter"/>
</dbReference>
<evidence type="ECO:0000256" key="5">
    <source>
        <dbReference type="SAM" id="SignalP"/>
    </source>
</evidence>
<dbReference type="PROSITE" id="PS51438">
    <property type="entry name" value="ALBUMIN_2"/>
    <property type="match status" value="3"/>
</dbReference>
<evidence type="ECO:0000256" key="4">
    <source>
        <dbReference type="ARBA" id="ARBA00023157"/>
    </source>
</evidence>
<keyword evidence="5" id="KW-0732">Signal</keyword>
<dbReference type="GO" id="GO:0036094">
    <property type="term" value="F:small molecule binding"/>
    <property type="evidence" value="ECO:0007669"/>
    <property type="project" value="TreeGrafter"/>
</dbReference>
<comment type="caution">
    <text evidence="7">The sequence shown here is derived from an EMBL/GenBank/DDBJ whole genome shotgun (WGS) entry which is preliminary data.</text>
</comment>
<keyword evidence="2" id="KW-0964">Secreted</keyword>
<dbReference type="PANTHER" id="PTHR11385">
    <property type="entry name" value="SERUM ALBUMIN-RELATED"/>
    <property type="match status" value="1"/>
</dbReference>
<accession>A0A8T2KCV9</accession>
<evidence type="ECO:0000256" key="2">
    <source>
        <dbReference type="ARBA" id="ARBA00022525"/>
    </source>
</evidence>
<dbReference type="Gene3D" id="1.10.246.10">
    <property type="match status" value="5"/>
</dbReference>
<evidence type="ECO:0000259" key="6">
    <source>
        <dbReference type="PROSITE" id="PS51438"/>
    </source>
</evidence>
<dbReference type="PROSITE" id="PS00212">
    <property type="entry name" value="ALBUMIN_1"/>
    <property type="match status" value="3"/>
</dbReference>
<gene>
    <name evidence="7" type="ORF">GDO86_000746</name>
</gene>
<feature type="chain" id="PRO_5035928215" description="Albumin domain-containing protein" evidence="5">
    <location>
        <begin position="21"/>
        <end position="502"/>
    </location>
</feature>
<proteinExistence type="predicted"/>
<dbReference type="PANTHER" id="PTHR11385:SF14">
    <property type="entry name" value="AFAMIN"/>
    <property type="match status" value="1"/>
</dbReference>
<feature type="signal peptide" evidence="5">
    <location>
        <begin position="1"/>
        <end position="20"/>
    </location>
</feature>
<keyword evidence="3" id="KW-0677">Repeat</keyword>
<evidence type="ECO:0000256" key="3">
    <source>
        <dbReference type="ARBA" id="ARBA00022737"/>
    </source>
</evidence>
<dbReference type="InterPro" id="IPR000264">
    <property type="entry name" value="ALB/AFP/VDB"/>
</dbReference>
<dbReference type="InterPro" id="IPR020858">
    <property type="entry name" value="Serum_albumin-like"/>
</dbReference>
<dbReference type="Pfam" id="PF00273">
    <property type="entry name" value="Serum_albumin"/>
    <property type="match status" value="3"/>
</dbReference>
<dbReference type="SUPFAM" id="SSF48552">
    <property type="entry name" value="Serum albumin-like"/>
    <property type="match status" value="3"/>
</dbReference>
<reference evidence="7" key="1">
    <citation type="thesis" date="2020" institute="ProQuest LLC" country="789 East Eisenhower Parkway, Ann Arbor, MI, USA">
        <title>Comparative Genomics and Chromosome Evolution.</title>
        <authorList>
            <person name="Mudd A.B."/>
        </authorList>
    </citation>
    <scope>NUCLEOTIDE SEQUENCE</scope>
    <source>
        <strain evidence="7">Female2</strain>
        <tissue evidence="7">Blood</tissue>
    </source>
</reference>
<keyword evidence="4" id="KW-1015">Disulfide bond</keyword>
<dbReference type="InterPro" id="IPR020857">
    <property type="entry name" value="Serum_albumin_CS"/>
</dbReference>
<dbReference type="InterPro" id="IPR014760">
    <property type="entry name" value="Serum_albumin_N"/>
</dbReference>
<keyword evidence="8" id="KW-1185">Reference proteome</keyword>
<evidence type="ECO:0000313" key="8">
    <source>
        <dbReference type="Proteomes" id="UP000812440"/>
    </source>
</evidence>
<protein>
    <recommendedName>
        <fullName evidence="6">Albumin domain-containing protein</fullName>
    </recommendedName>
</protein>
<dbReference type="PRINTS" id="PR00802">
    <property type="entry name" value="SERUMALBUMIN"/>
</dbReference>
<evidence type="ECO:0000256" key="1">
    <source>
        <dbReference type="ARBA" id="ARBA00004613"/>
    </source>
</evidence>
<feature type="domain" description="Albumin" evidence="6">
    <location>
        <begin position="297"/>
        <end position="494"/>
    </location>
</feature>
<evidence type="ECO:0000313" key="7">
    <source>
        <dbReference type="EMBL" id="KAG8454222.1"/>
    </source>
</evidence>